<reference evidence="2" key="1">
    <citation type="submission" date="2018-02" db="EMBL/GenBank/DDBJ databases">
        <title>Rhizophora mucronata_Transcriptome.</title>
        <authorList>
            <person name="Meera S.P."/>
            <person name="Sreeshan A."/>
            <person name="Augustine A."/>
        </authorList>
    </citation>
    <scope>NUCLEOTIDE SEQUENCE</scope>
    <source>
        <tissue evidence="2">Leaf</tissue>
    </source>
</reference>
<name>A0A2P2J312_RHIMU</name>
<evidence type="ECO:0000256" key="1">
    <source>
        <dbReference type="SAM" id="MobiDB-lite"/>
    </source>
</evidence>
<dbReference type="EMBL" id="GGEC01007375">
    <property type="protein sequence ID" value="MBW87858.1"/>
    <property type="molecule type" value="Transcribed_RNA"/>
</dbReference>
<sequence length="52" mass="6046">MEINAYSKTAPINGRYKIFTKETHPHEARKDCFDTNINKRGGHNRKLLTSQN</sequence>
<protein>
    <submittedName>
        <fullName evidence="2">Uncharacterized protein</fullName>
    </submittedName>
</protein>
<accession>A0A2P2J312</accession>
<feature type="region of interest" description="Disordered" evidence="1">
    <location>
        <begin position="33"/>
        <end position="52"/>
    </location>
</feature>
<proteinExistence type="predicted"/>
<evidence type="ECO:0000313" key="2">
    <source>
        <dbReference type="EMBL" id="MBW87858.1"/>
    </source>
</evidence>
<dbReference type="AlphaFoldDB" id="A0A2P2J312"/>
<organism evidence="2">
    <name type="scientific">Rhizophora mucronata</name>
    <name type="common">Asiatic mangrove</name>
    <dbReference type="NCBI Taxonomy" id="61149"/>
    <lineage>
        <taxon>Eukaryota</taxon>
        <taxon>Viridiplantae</taxon>
        <taxon>Streptophyta</taxon>
        <taxon>Embryophyta</taxon>
        <taxon>Tracheophyta</taxon>
        <taxon>Spermatophyta</taxon>
        <taxon>Magnoliopsida</taxon>
        <taxon>eudicotyledons</taxon>
        <taxon>Gunneridae</taxon>
        <taxon>Pentapetalae</taxon>
        <taxon>rosids</taxon>
        <taxon>fabids</taxon>
        <taxon>Malpighiales</taxon>
        <taxon>Rhizophoraceae</taxon>
        <taxon>Rhizophora</taxon>
    </lineage>
</organism>